<dbReference type="EMBL" id="CAUEEQ010025368">
    <property type="protein sequence ID" value="CAJ0946398.1"/>
    <property type="molecule type" value="Genomic_DNA"/>
</dbReference>
<dbReference type="InterPro" id="IPR029099">
    <property type="entry name" value="Pribosyltran_N"/>
</dbReference>
<protein>
    <recommendedName>
        <fullName evidence="1">Ribose-phosphate pyrophosphokinase N-terminal domain-containing protein</fullName>
    </recommendedName>
</protein>
<feature type="domain" description="Ribose-phosphate pyrophosphokinase N-terminal" evidence="1">
    <location>
        <begin position="10"/>
        <end position="97"/>
    </location>
</feature>
<sequence>MLEDFLVPDMKLFAGNAIPELAHNVLPKPPIYLTLGDAAVSRFFSDGEVSVQINENFHLCPNKRQFNGIVFMVDALRRASAGRITAVIPYFVMLRFAKIDVCVQLASLLRQKVVADFPLKCLVLIVF</sequence>
<keyword evidence="3" id="KW-1185">Reference proteome</keyword>
<comment type="caution">
    <text evidence="2">The sequence shown here is derived from an EMBL/GenBank/DDBJ whole genome shotgun (WGS) entry which is preliminary data.</text>
</comment>
<dbReference type="SMART" id="SM01400">
    <property type="entry name" value="Pribosyltran_N"/>
    <property type="match status" value="1"/>
</dbReference>
<organism evidence="2 3">
    <name type="scientific">Ranitomeya imitator</name>
    <name type="common">mimic poison frog</name>
    <dbReference type="NCBI Taxonomy" id="111125"/>
    <lineage>
        <taxon>Eukaryota</taxon>
        <taxon>Metazoa</taxon>
        <taxon>Chordata</taxon>
        <taxon>Craniata</taxon>
        <taxon>Vertebrata</taxon>
        <taxon>Euteleostomi</taxon>
        <taxon>Amphibia</taxon>
        <taxon>Batrachia</taxon>
        <taxon>Anura</taxon>
        <taxon>Neobatrachia</taxon>
        <taxon>Hyloidea</taxon>
        <taxon>Dendrobatidae</taxon>
        <taxon>Dendrobatinae</taxon>
        <taxon>Ranitomeya</taxon>
    </lineage>
</organism>
<evidence type="ECO:0000259" key="1">
    <source>
        <dbReference type="Pfam" id="PF13793"/>
    </source>
</evidence>
<dbReference type="Pfam" id="PF13793">
    <property type="entry name" value="Pribosyltran_N"/>
    <property type="match status" value="1"/>
</dbReference>
<proteinExistence type="predicted"/>
<evidence type="ECO:0000313" key="3">
    <source>
        <dbReference type="Proteomes" id="UP001176940"/>
    </source>
</evidence>
<dbReference type="InterPro" id="IPR029057">
    <property type="entry name" value="PRTase-like"/>
</dbReference>
<accession>A0ABN9LR04</accession>
<dbReference type="SUPFAM" id="SSF53271">
    <property type="entry name" value="PRTase-like"/>
    <property type="match status" value="1"/>
</dbReference>
<reference evidence="2" key="1">
    <citation type="submission" date="2023-07" db="EMBL/GenBank/DDBJ databases">
        <authorList>
            <person name="Stuckert A."/>
        </authorList>
    </citation>
    <scope>NUCLEOTIDE SEQUENCE</scope>
</reference>
<evidence type="ECO:0000313" key="2">
    <source>
        <dbReference type="EMBL" id="CAJ0946398.1"/>
    </source>
</evidence>
<name>A0ABN9LR04_9NEOB</name>
<dbReference type="Gene3D" id="3.40.50.2020">
    <property type="match status" value="1"/>
</dbReference>
<gene>
    <name evidence="2" type="ORF">RIMI_LOCUS11286876</name>
</gene>
<dbReference type="Proteomes" id="UP001176940">
    <property type="component" value="Unassembled WGS sequence"/>
</dbReference>